<dbReference type="InterPro" id="IPR005946">
    <property type="entry name" value="Rib-P_diPkinase"/>
</dbReference>
<sequence length="330" mass="36875">MADPKANKHQKTSHVPRPPAVLFYHKSMSQLAESICERCSRALDQSSSTKQKELLYYQQSVELRSVSWEQFPDGWPNLFIANAKQDCAGRDASLLMLLARSFTAIVPYFPTGTMEREETEGQVATAKTLAILLSTVPLTARGPSQIMVFDIHALQERFYFTDNVIPRLETAIPLLLREIMMLSKDNAISIAFPDDGAFKRFHTMFKSFPTITCTKIRDKDHRIVKVKDGDPAGHHVIIVDDLVMTGGTLVECAKALLSAGAVKISAYVTHAVFPKDSWKLFTDFEVPFSKFYITDSIPHATSIAQHSPFKLLSLCDSISETLLGFDLLQS</sequence>
<gene>
    <name evidence="2" type="ORF">pdam_00013339</name>
</gene>
<dbReference type="InterPro" id="IPR000836">
    <property type="entry name" value="PRTase_dom"/>
</dbReference>
<protein>
    <submittedName>
        <fullName evidence="2">Uncharacterized protein</fullName>
    </submittedName>
</protein>
<dbReference type="GO" id="GO:0005737">
    <property type="term" value="C:cytoplasm"/>
    <property type="evidence" value="ECO:0007669"/>
    <property type="project" value="TreeGrafter"/>
</dbReference>
<reference evidence="2 3" key="1">
    <citation type="journal article" date="2018" name="Sci. Rep.">
        <title>Comparative analysis of the Pocillopora damicornis genome highlights role of immune system in coral evolution.</title>
        <authorList>
            <person name="Cunning R."/>
            <person name="Bay R.A."/>
            <person name="Gillette P."/>
            <person name="Baker A.C."/>
            <person name="Traylor-Knowles N."/>
        </authorList>
    </citation>
    <scope>NUCLEOTIDE SEQUENCE [LARGE SCALE GENOMIC DNA]</scope>
    <source>
        <strain evidence="2">RSMAS</strain>
        <tissue evidence="2">Whole animal</tissue>
    </source>
</reference>
<dbReference type="GO" id="GO:0006164">
    <property type="term" value="P:purine nucleotide biosynthetic process"/>
    <property type="evidence" value="ECO:0007669"/>
    <property type="project" value="TreeGrafter"/>
</dbReference>
<dbReference type="GO" id="GO:0002189">
    <property type="term" value="C:ribose phosphate diphosphokinase complex"/>
    <property type="evidence" value="ECO:0007669"/>
    <property type="project" value="TreeGrafter"/>
</dbReference>
<comment type="caution">
    <text evidence="2">The sequence shown here is derived from an EMBL/GenBank/DDBJ whole genome shotgun (WGS) entry which is preliminary data.</text>
</comment>
<dbReference type="OrthoDB" id="10263753at2759"/>
<dbReference type="InterPro" id="IPR029057">
    <property type="entry name" value="PRTase-like"/>
</dbReference>
<accession>A0A3M6U7I9</accession>
<proteinExistence type="inferred from homology"/>
<dbReference type="CDD" id="cd06223">
    <property type="entry name" value="PRTases_typeI"/>
    <property type="match status" value="1"/>
</dbReference>
<dbReference type="PANTHER" id="PTHR10210">
    <property type="entry name" value="RIBOSE-PHOSPHATE DIPHOSPHOKINASE FAMILY MEMBER"/>
    <property type="match status" value="1"/>
</dbReference>
<name>A0A3M6U7I9_POCDA</name>
<organism evidence="2 3">
    <name type="scientific">Pocillopora damicornis</name>
    <name type="common">Cauliflower coral</name>
    <name type="synonym">Millepora damicornis</name>
    <dbReference type="NCBI Taxonomy" id="46731"/>
    <lineage>
        <taxon>Eukaryota</taxon>
        <taxon>Metazoa</taxon>
        <taxon>Cnidaria</taxon>
        <taxon>Anthozoa</taxon>
        <taxon>Hexacorallia</taxon>
        <taxon>Scleractinia</taxon>
        <taxon>Astrocoeniina</taxon>
        <taxon>Pocilloporidae</taxon>
        <taxon>Pocillopora</taxon>
    </lineage>
</organism>
<dbReference type="Pfam" id="PF14572">
    <property type="entry name" value="Pribosyl_synth"/>
    <property type="match status" value="1"/>
</dbReference>
<dbReference type="GO" id="GO:0000287">
    <property type="term" value="F:magnesium ion binding"/>
    <property type="evidence" value="ECO:0007669"/>
    <property type="project" value="InterPro"/>
</dbReference>
<keyword evidence="3" id="KW-1185">Reference proteome</keyword>
<dbReference type="STRING" id="46731.A0A3M6U7I9"/>
<dbReference type="Gene3D" id="3.40.50.2020">
    <property type="match status" value="2"/>
</dbReference>
<dbReference type="SMART" id="SM01400">
    <property type="entry name" value="Pribosyltran_N"/>
    <property type="match status" value="1"/>
</dbReference>
<dbReference type="AlphaFoldDB" id="A0A3M6U7I9"/>
<comment type="similarity">
    <text evidence="1">Belongs to the ribose-phosphate pyrophosphokinase family.</text>
</comment>
<dbReference type="PANTHER" id="PTHR10210:SF45">
    <property type="entry name" value="RIBOSE-PHOSPHATE PYROPHOSPHOKINASE 3, CHLOROPLASTIC"/>
    <property type="match status" value="1"/>
</dbReference>
<evidence type="ECO:0000313" key="2">
    <source>
        <dbReference type="EMBL" id="RMX49428.1"/>
    </source>
</evidence>
<evidence type="ECO:0000313" key="3">
    <source>
        <dbReference type="Proteomes" id="UP000275408"/>
    </source>
</evidence>
<dbReference type="GO" id="GO:0006015">
    <property type="term" value="P:5-phosphoribose 1-diphosphate biosynthetic process"/>
    <property type="evidence" value="ECO:0007669"/>
    <property type="project" value="TreeGrafter"/>
</dbReference>
<dbReference type="Proteomes" id="UP000275408">
    <property type="component" value="Unassembled WGS sequence"/>
</dbReference>
<dbReference type="EMBL" id="RCHS01002141">
    <property type="protein sequence ID" value="RMX49428.1"/>
    <property type="molecule type" value="Genomic_DNA"/>
</dbReference>
<dbReference type="SUPFAM" id="SSF53271">
    <property type="entry name" value="PRTase-like"/>
    <property type="match status" value="2"/>
</dbReference>
<evidence type="ECO:0000256" key="1">
    <source>
        <dbReference type="ARBA" id="ARBA00006478"/>
    </source>
</evidence>